<dbReference type="InterPro" id="IPR001309">
    <property type="entry name" value="Pept_C14_p20"/>
</dbReference>
<dbReference type="PROSITE" id="PS50208">
    <property type="entry name" value="CASPASE_P20"/>
    <property type="match status" value="1"/>
</dbReference>
<dbReference type="SMART" id="SM00115">
    <property type="entry name" value="CASc"/>
    <property type="match status" value="1"/>
</dbReference>
<keyword evidence="8" id="KW-0788">Thiol protease</keyword>
<accession>A0A8S3TSR4</accession>
<name>A0A8S3TSR4_MYTED</name>
<dbReference type="CDD" id="cd16449">
    <property type="entry name" value="RING-HC"/>
    <property type="match status" value="1"/>
</dbReference>
<dbReference type="SUPFAM" id="SSF57850">
    <property type="entry name" value="RING/U-box"/>
    <property type="match status" value="1"/>
</dbReference>
<dbReference type="GO" id="GO:0006508">
    <property type="term" value="P:proteolysis"/>
    <property type="evidence" value="ECO:0007669"/>
    <property type="project" value="UniProtKB-KW"/>
</dbReference>
<comment type="caution">
    <text evidence="18">The sequence shown here is derived from an EMBL/GenBank/DDBJ whole genome shotgun (WGS) entry which is preliminary data.</text>
</comment>
<dbReference type="Gene3D" id="1.10.533.10">
    <property type="entry name" value="Death Domain, Fas"/>
    <property type="match status" value="1"/>
</dbReference>
<evidence type="ECO:0000259" key="17">
    <source>
        <dbReference type="PROSITE" id="PS50208"/>
    </source>
</evidence>
<keyword evidence="9" id="KW-0862">Zinc</keyword>
<dbReference type="InterPro" id="IPR015917">
    <property type="entry name" value="Pept_C14A"/>
</dbReference>
<evidence type="ECO:0000256" key="7">
    <source>
        <dbReference type="ARBA" id="ARBA00022801"/>
    </source>
</evidence>
<dbReference type="Gene3D" id="4.10.830.40">
    <property type="match status" value="1"/>
</dbReference>
<dbReference type="GO" id="GO:0005737">
    <property type="term" value="C:cytoplasm"/>
    <property type="evidence" value="ECO:0007669"/>
    <property type="project" value="UniProtKB-ARBA"/>
</dbReference>
<dbReference type="InterPro" id="IPR001841">
    <property type="entry name" value="Znf_RING"/>
</dbReference>
<evidence type="ECO:0000259" key="15">
    <source>
        <dbReference type="PROSITE" id="PS50168"/>
    </source>
</evidence>
<dbReference type="SMART" id="SM00184">
    <property type="entry name" value="RING"/>
    <property type="match status" value="1"/>
</dbReference>
<dbReference type="CDD" id="cd00032">
    <property type="entry name" value="CASc"/>
    <property type="match status" value="1"/>
</dbReference>
<dbReference type="AlphaFoldDB" id="A0A8S3TSR4"/>
<gene>
    <name evidence="18" type="ORF">MEDL_46157</name>
</gene>
<feature type="domain" description="Caspase family p10" evidence="16">
    <location>
        <begin position="291"/>
        <end position="378"/>
    </location>
</feature>
<keyword evidence="19" id="KW-1185">Reference proteome</keyword>
<feature type="domain" description="RING-type" evidence="13">
    <location>
        <begin position="396"/>
        <end position="439"/>
    </location>
</feature>
<keyword evidence="7" id="KW-0378">Hydrolase</keyword>
<dbReference type="PROSITE" id="PS00518">
    <property type="entry name" value="ZF_RING_1"/>
    <property type="match status" value="1"/>
</dbReference>
<evidence type="ECO:0000256" key="2">
    <source>
        <dbReference type="ARBA" id="ARBA00022670"/>
    </source>
</evidence>
<feature type="domain" description="DED" evidence="15">
    <location>
        <begin position="31"/>
        <end position="117"/>
    </location>
</feature>
<dbReference type="InterPro" id="IPR000315">
    <property type="entry name" value="Znf_B-box"/>
</dbReference>
<evidence type="ECO:0000256" key="11">
    <source>
        <dbReference type="PROSITE-ProRule" id="PRU00024"/>
    </source>
</evidence>
<dbReference type="InterPro" id="IPR011600">
    <property type="entry name" value="Pept_C14_caspase"/>
</dbReference>
<dbReference type="InterPro" id="IPR002138">
    <property type="entry name" value="Pept_C14_p10"/>
</dbReference>
<evidence type="ECO:0000256" key="10">
    <source>
        <dbReference type="ARBA" id="ARBA00023145"/>
    </source>
</evidence>
<dbReference type="PRINTS" id="PR00376">
    <property type="entry name" value="IL1BCENZYME"/>
</dbReference>
<dbReference type="Proteomes" id="UP000683360">
    <property type="component" value="Unassembled WGS sequence"/>
</dbReference>
<evidence type="ECO:0000256" key="9">
    <source>
        <dbReference type="ARBA" id="ARBA00022833"/>
    </source>
</evidence>
<dbReference type="Pfam" id="PF00643">
    <property type="entry name" value="zf-B_box"/>
    <property type="match status" value="1"/>
</dbReference>
<dbReference type="SMART" id="SM00336">
    <property type="entry name" value="BBOX"/>
    <property type="match status" value="2"/>
</dbReference>
<dbReference type="Pfam" id="PF00097">
    <property type="entry name" value="zf-C3HC4"/>
    <property type="match status" value="1"/>
</dbReference>
<evidence type="ECO:0000256" key="5">
    <source>
        <dbReference type="ARBA" id="ARBA00022737"/>
    </source>
</evidence>
<dbReference type="InterPro" id="IPR016129">
    <property type="entry name" value="Caspase_his_AS"/>
</dbReference>
<dbReference type="InterPro" id="IPR011029">
    <property type="entry name" value="DEATH-like_dom_sf"/>
</dbReference>
<dbReference type="EMBL" id="CAJPWZ010002207">
    <property type="protein sequence ID" value="CAG2233485.1"/>
    <property type="molecule type" value="Genomic_DNA"/>
</dbReference>
<evidence type="ECO:0000259" key="16">
    <source>
        <dbReference type="PROSITE" id="PS50207"/>
    </source>
</evidence>
<dbReference type="PROSITE" id="PS50119">
    <property type="entry name" value="ZF_BBOX"/>
    <property type="match status" value="1"/>
</dbReference>
<keyword evidence="5" id="KW-0677">Repeat</keyword>
<dbReference type="PROSITE" id="PS01122">
    <property type="entry name" value="CASPASE_CYS"/>
    <property type="match status" value="1"/>
</dbReference>
<dbReference type="PROSITE" id="PS01121">
    <property type="entry name" value="CASPASE_HIS"/>
    <property type="match status" value="1"/>
</dbReference>
<evidence type="ECO:0000256" key="4">
    <source>
        <dbReference type="ARBA" id="ARBA00022723"/>
    </source>
</evidence>
<dbReference type="OrthoDB" id="6108580at2759"/>
<dbReference type="InterPro" id="IPR017907">
    <property type="entry name" value="Znf_RING_CS"/>
</dbReference>
<dbReference type="PROSITE" id="PS50089">
    <property type="entry name" value="ZF_RING_2"/>
    <property type="match status" value="1"/>
</dbReference>
<dbReference type="Gene3D" id="3.40.50.1460">
    <property type="match status" value="1"/>
</dbReference>
<keyword evidence="4" id="KW-0479">Metal-binding</keyword>
<dbReference type="PANTHER" id="PTHR48169:SF7">
    <property type="entry name" value="CASPASE 10"/>
    <property type="match status" value="1"/>
</dbReference>
<dbReference type="SUPFAM" id="SSF47986">
    <property type="entry name" value="DEATH domain"/>
    <property type="match status" value="1"/>
</dbReference>
<evidence type="ECO:0008006" key="20">
    <source>
        <dbReference type="Google" id="ProtNLM"/>
    </source>
</evidence>
<keyword evidence="10" id="KW-0865">Zymogen</keyword>
<proteinExistence type="inferred from homology"/>
<dbReference type="GO" id="GO:0004197">
    <property type="term" value="F:cysteine-type endopeptidase activity"/>
    <property type="evidence" value="ECO:0007669"/>
    <property type="project" value="InterPro"/>
</dbReference>
<dbReference type="PROSITE" id="PS50207">
    <property type="entry name" value="CASPASE_P10"/>
    <property type="match status" value="1"/>
</dbReference>
<dbReference type="PANTHER" id="PTHR48169">
    <property type="entry name" value="DED DOMAIN-CONTAINING PROTEIN"/>
    <property type="match status" value="1"/>
</dbReference>
<dbReference type="PROSITE" id="PS50168">
    <property type="entry name" value="DED"/>
    <property type="match status" value="1"/>
</dbReference>
<evidence type="ECO:0000259" key="14">
    <source>
        <dbReference type="PROSITE" id="PS50119"/>
    </source>
</evidence>
<comment type="similarity">
    <text evidence="1 12">Belongs to the peptidase C14A family.</text>
</comment>
<dbReference type="CDD" id="cd19757">
    <property type="entry name" value="Bbox1"/>
    <property type="match status" value="1"/>
</dbReference>
<dbReference type="InterPro" id="IPR018957">
    <property type="entry name" value="Znf_C3HC4_RING-type"/>
</dbReference>
<protein>
    <recommendedName>
        <fullName evidence="20">Caspase-8</fullName>
    </recommendedName>
</protein>
<evidence type="ECO:0000256" key="3">
    <source>
        <dbReference type="ARBA" id="ARBA00022703"/>
    </source>
</evidence>
<dbReference type="Gene3D" id="3.30.160.60">
    <property type="entry name" value="Classic Zinc Finger"/>
    <property type="match status" value="1"/>
</dbReference>
<organism evidence="18 19">
    <name type="scientific">Mytilus edulis</name>
    <name type="common">Blue mussel</name>
    <dbReference type="NCBI Taxonomy" id="6550"/>
    <lineage>
        <taxon>Eukaryota</taxon>
        <taxon>Metazoa</taxon>
        <taxon>Spiralia</taxon>
        <taxon>Lophotrochozoa</taxon>
        <taxon>Mollusca</taxon>
        <taxon>Bivalvia</taxon>
        <taxon>Autobranchia</taxon>
        <taxon>Pteriomorphia</taxon>
        <taxon>Mytilida</taxon>
        <taxon>Mytiloidea</taxon>
        <taxon>Mytilidae</taxon>
        <taxon>Mytilinae</taxon>
        <taxon>Mytilus</taxon>
    </lineage>
</organism>
<dbReference type="GO" id="GO:0051604">
    <property type="term" value="P:protein maturation"/>
    <property type="evidence" value="ECO:0007669"/>
    <property type="project" value="UniProtKB-ARBA"/>
</dbReference>
<evidence type="ECO:0000256" key="6">
    <source>
        <dbReference type="ARBA" id="ARBA00022771"/>
    </source>
</evidence>
<dbReference type="InterPro" id="IPR029030">
    <property type="entry name" value="Caspase-like_dom_sf"/>
</dbReference>
<dbReference type="GO" id="GO:0008270">
    <property type="term" value="F:zinc ion binding"/>
    <property type="evidence" value="ECO:0007669"/>
    <property type="project" value="UniProtKB-KW"/>
</dbReference>
<reference evidence="18" key="1">
    <citation type="submission" date="2021-03" db="EMBL/GenBank/DDBJ databases">
        <authorList>
            <person name="Bekaert M."/>
        </authorList>
    </citation>
    <scope>NUCLEOTIDE SEQUENCE</scope>
</reference>
<dbReference type="InterPro" id="IPR001875">
    <property type="entry name" value="DED_dom"/>
</dbReference>
<dbReference type="Gene3D" id="3.30.40.10">
    <property type="entry name" value="Zinc/RING finger domain, C3HC4 (zinc finger)"/>
    <property type="match status" value="1"/>
</dbReference>
<dbReference type="SUPFAM" id="SSF52129">
    <property type="entry name" value="Caspase-like"/>
    <property type="match status" value="1"/>
</dbReference>
<dbReference type="InterPro" id="IPR033139">
    <property type="entry name" value="Caspase_cys_AS"/>
</dbReference>
<dbReference type="GO" id="GO:0042981">
    <property type="term" value="P:regulation of apoptotic process"/>
    <property type="evidence" value="ECO:0007669"/>
    <property type="project" value="InterPro"/>
</dbReference>
<evidence type="ECO:0000256" key="12">
    <source>
        <dbReference type="RuleBase" id="RU003971"/>
    </source>
</evidence>
<evidence type="ECO:0000313" key="18">
    <source>
        <dbReference type="EMBL" id="CAG2233485.1"/>
    </source>
</evidence>
<feature type="domain" description="B box-type" evidence="14">
    <location>
        <begin position="471"/>
        <end position="517"/>
    </location>
</feature>
<feature type="domain" description="Caspase family p20" evidence="17">
    <location>
        <begin position="133"/>
        <end position="256"/>
    </location>
</feature>
<keyword evidence="3" id="KW-0053">Apoptosis</keyword>
<dbReference type="InterPro" id="IPR013083">
    <property type="entry name" value="Znf_RING/FYVE/PHD"/>
</dbReference>
<keyword evidence="2" id="KW-0645">Protease</keyword>
<sequence length="956" mass="108972">MDRPCLVKKLGLDLETVKRAVGDDTTSTITQYRKALFNVAQDLSMEDVTAMIQKSKDCLTNFSPAVRQIEKIGKSGKIFEFLNIIQEKKHITSNNVSFLYQLLYDINRGELVHFLEPIKGYESNGFYPFDQSYSGKCVIINNCKFENDLLERIGSNLDADELLKTFRQLNYKIERHEDLKSHQILEVADTLSKQDHSRYSSVVVCILSHGGLRSVYGVDGFPVPVRNLTEKFTGSNCKSLAGKPKLFFVQACQGSKEQIVQPRIAKRPVARALNDVIRVETDEDDTVEDVIPDESDFLLAFSTAPGCSSYRDPNNGSYFIQALCDQIQKDCMRNHLLDILTDVNKRVSKYDIPIEDNQTVKTAPSYYTSLTHKLHFFPAMSAAVNIEELKKQFLECPICNELFNDTDRHPRVLPCLHSYCYTCLKKLIEQSKYTCPLCKSDFFVQNISVDSFSKDNTRRDLLDFVRAGDHKSVIQCDECENEKAISRCKDCFRFICKSCLAAHKNMKTFSEHEVFALDGFELSMDHVSEFRHAGMCSLSNHQKNPLTLFCAGPDCQKPICYSCCLTNHMPTDNKKHITRDIEEVYAEKVKSMIENKDKILKTEKKLGELSKSINEQLERLAVNADTTKTEILAIFEIGAQMLQRRRDVLIMNTDKLKKNKDILLKKQDTEVINFIETIRDACRFFDHTVATKNQSAFLLLAKTISDRFKHLQDTNFDTHPRDSNLISFTKINLGAELQRFVDTIGNISSSSAFGPNTKINFPAAVMAVESEKKFDIMIEFLDYDNAKVLDDMTVTCVLFGTADSPLDSIGELSFTHIGNGIYKTSCQIVDTGIKRITKVGVMINSRDFSAVELKTVITKKPKEVETFEVPDHERSYERYRDLDSCCDEEHEDTSVDKRYDDHALVLSSTVEERDFVCEAIEKNDLVLSSTVEERDFVCEAIEKNDLGNVYKYPPFF</sequence>
<evidence type="ECO:0000313" key="19">
    <source>
        <dbReference type="Proteomes" id="UP000683360"/>
    </source>
</evidence>
<evidence type="ECO:0000259" key="13">
    <source>
        <dbReference type="PROSITE" id="PS50089"/>
    </source>
</evidence>
<evidence type="ECO:0000256" key="8">
    <source>
        <dbReference type="ARBA" id="ARBA00022807"/>
    </source>
</evidence>
<keyword evidence="6 11" id="KW-0863">Zinc-finger</keyword>
<dbReference type="GO" id="GO:0006915">
    <property type="term" value="P:apoptotic process"/>
    <property type="evidence" value="ECO:0007669"/>
    <property type="project" value="UniProtKB-KW"/>
</dbReference>
<evidence type="ECO:0000256" key="1">
    <source>
        <dbReference type="ARBA" id="ARBA00010134"/>
    </source>
</evidence>
<dbReference type="Pfam" id="PF00656">
    <property type="entry name" value="Peptidase_C14"/>
    <property type="match status" value="1"/>
</dbReference>